<reference evidence="2 3" key="1">
    <citation type="submission" date="2024-04" db="EMBL/GenBank/DDBJ databases">
        <title>Tritrichomonas musculus Genome.</title>
        <authorList>
            <person name="Alves-Ferreira E."/>
            <person name="Grigg M."/>
            <person name="Lorenzi H."/>
            <person name="Galac M."/>
        </authorList>
    </citation>
    <scope>NUCLEOTIDE SEQUENCE [LARGE SCALE GENOMIC DNA]</scope>
    <source>
        <strain evidence="2 3">EAF2021</strain>
    </source>
</reference>
<evidence type="ECO:0000256" key="1">
    <source>
        <dbReference type="SAM" id="MobiDB-lite"/>
    </source>
</evidence>
<dbReference type="EMBL" id="JAPFFF010000002">
    <property type="protein sequence ID" value="KAK8897675.1"/>
    <property type="molecule type" value="Genomic_DNA"/>
</dbReference>
<dbReference type="PANTHER" id="PTHR22599">
    <property type="entry name" value="MPS ONE BINDER KINASE ACTIVATOR-LIKE MOB"/>
    <property type="match status" value="1"/>
</dbReference>
<organism evidence="2 3">
    <name type="scientific">Tritrichomonas musculus</name>
    <dbReference type="NCBI Taxonomy" id="1915356"/>
    <lineage>
        <taxon>Eukaryota</taxon>
        <taxon>Metamonada</taxon>
        <taxon>Parabasalia</taxon>
        <taxon>Tritrichomonadida</taxon>
        <taxon>Tritrichomonadidae</taxon>
        <taxon>Tritrichomonas</taxon>
    </lineage>
</organism>
<dbReference type="InterPro" id="IPR036703">
    <property type="entry name" value="MOB_kinase_act_sf"/>
</dbReference>
<sequence length="256" mass="29690">MSQDPKKRRSTFAPQSRRFTVVELKHKRIEMSKYRSIEDITGEHLDVNIAALLPPPPGYSINDWIIINLVDFLKRIELLYSSCSLFCTSDTCPHFGAGPRYNYLWLDDDSSKSLQISAPDYFDALKRYIKRNLSNKALFPDKLKGEFSPKALNVIQNSYRRLFRMLAHLYICHFKDISQLEELEVFKIMNTVLTHYTHIALLYRVCDLDEFKVFEPIFNNINANAKPNFHCPKLNSKSIKKKDSDSNANTSSNSQP</sequence>
<feature type="compositionally biased region" description="Low complexity" evidence="1">
    <location>
        <begin position="246"/>
        <end position="256"/>
    </location>
</feature>
<keyword evidence="3" id="KW-1185">Reference proteome</keyword>
<evidence type="ECO:0000313" key="2">
    <source>
        <dbReference type="EMBL" id="KAK8897675.1"/>
    </source>
</evidence>
<dbReference type="SMART" id="SM01388">
    <property type="entry name" value="Mob1_phocein"/>
    <property type="match status" value="1"/>
</dbReference>
<dbReference type="SUPFAM" id="SSF101152">
    <property type="entry name" value="Mob1/phocein"/>
    <property type="match status" value="1"/>
</dbReference>
<proteinExistence type="predicted"/>
<dbReference type="Proteomes" id="UP001470230">
    <property type="component" value="Unassembled WGS sequence"/>
</dbReference>
<gene>
    <name evidence="2" type="ORF">M9Y10_015639</name>
</gene>
<evidence type="ECO:0000313" key="3">
    <source>
        <dbReference type="Proteomes" id="UP001470230"/>
    </source>
</evidence>
<accession>A0ABR2L2S0</accession>
<feature type="region of interest" description="Disordered" evidence="1">
    <location>
        <begin position="237"/>
        <end position="256"/>
    </location>
</feature>
<dbReference type="InterPro" id="IPR005301">
    <property type="entry name" value="MOB_kinase_act_fam"/>
</dbReference>
<dbReference type="Gene3D" id="1.20.140.30">
    <property type="entry name" value="MOB kinase activator"/>
    <property type="match status" value="1"/>
</dbReference>
<protein>
    <submittedName>
        <fullName evidence="2">Maintenance of ploidy protein mob2</fullName>
    </submittedName>
</protein>
<comment type="caution">
    <text evidence="2">The sequence shown here is derived from an EMBL/GenBank/DDBJ whole genome shotgun (WGS) entry which is preliminary data.</text>
</comment>
<name>A0ABR2L2S0_9EUKA</name>
<dbReference type="Pfam" id="PF03637">
    <property type="entry name" value="Mob1_phocein"/>
    <property type="match status" value="1"/>
</dbReference>